<proteinExistence type="predicted"/>
<feature type="region of interest" description="Disordered" evidence="1">
    <location>
        <begin position="112"/>
        <end position="180"/>
    </location>
</feature>
<accession>A0A9P6WU96</accession>
<dbReference type="AlphaFoldDB" id="A0A9P6WU96"/>
<feature type="compositionally biased region" description="Basic residues" evidence="1">
    <location>
        <begin position="116"/>
        <end position="126"/>
    </location>
</feature>
<evidence type="ECO:0000313" key="2">
    <source>
        <dbReference type="EMBL" id="KAG1287634.1"/>
    </source>
</evidence>
<gene>
    <name evidence="2" type="ORF">G6F64_014130</name>
</gene>
<name>A0A9P6WU96_RHIOR</name>
<reference evidence="2" key="1">
    <citation type="journal article" date="2020" name="Microb. Genom.">
        <title>Genetic diversity of clinical and environmental Mucorales isolates obtained from an investigation of mucormycosis cases among solid organ transplant recipients.</title>
        <authorList>
            <person name="Nguyen M.H."/>
            <person name="Kaul D."/>
            <person name="Muto C."/>
            <person name="Cheng S.J."/>
            <person name="Richter R.A."/>
            <person name="Bruno V.M."/>
            <person name="Liu G."/>
            <person name="Beyhan S."/>
            <person name="Sundermann A.J."/>
            <person name="Mounaud S."/>
            <person name="Pasculle A.W."/>
            <person name="Nierman W.C."/>
            <person name="Driscoll E."/>
            <person name="Cumbie R."/>
            <person name="Clancy C.J."/>
            <person name="Dupont C.L."/>
        </authorList>
    </citation>
    <scope>NUCLEOTIDE SEQUENCE</scope>
    <source>
        <strain evidence="2">GL11</strain>
    </source>
</reference>
<evidence type="ECO:0000313" key="3">
    <source>
        <dbReference type="Proteomes" id="UP000716291"/>
    </source>
</evidence>
<evidence type="ECO:0000256" key="1">
    <source>
        <dbReference type="SAM" id="MobiDB-lite"/>
    </source>
</evidence>
<feature type="compositionally biased region" description="Low complexity" evidence="1">
    <location>
        <begin position="127"/>
        <end position="159"/>
    </location>
</feature>
<keyword evidence="3" id="KW-1185">Reference proteome</keyword>
<dbReference type="EMBL" id="JAANQT010007340">
    <property type="protein sequence ID" value="KAG1287634.1"/>
    <property type="molecule type" value="Genomic_DNA"/>
</dbReference>
<comment type="caution">
    <text evidence="2">The sequence shown here is derived from an EMBL/GenBank/DDBJ whole genome shotgun (WGS) entry which is preliminary data.</text>
</comment>
<organism evidence="2 3">
    <name type="scientific">Rhizopus oryzae</name>
    <name type="common">Mucormycosis agent</name>
    <name type="synonym">Rhizopus arrhizus var. delemar</name>
    <dbReference type="NCBI Taxonomy" id="64495"/>
    <lineage>
        <taxon>Eukaryota</taxon>
        <taxon>Fungi</taxon>
        <taxon>Fungi incertae sedis</taxon>
        <taxon>Mucoromycota</taxon>
        <taxon>Mucoromycotina</taxon>
        <taxon>Mucoromycetes</taxon>
        <taxon>Mucorales</taxon>
        <taxon>Mucorineae</taxon>
        <taxon>Rhizopodaceae</taxon>
        <taxon>Rhizopus</taxon>
    </lineage>
</organism>
<sequence>MGHAQRAEDALLQEGCEILARGASGDQCQQRVAAVAVPVLRAGREVQPVFAREQGQHVGIVHLPRVGRVHQVFVVEQAAGMRQQLADGDGGGSRWQFGQPLAGGLVQPEPAVLHQQQHRRGGRWRWRGAAPRAGAPAPSRRPGAADAPAAATAAPTAASVRVQGKERHSSQSSVGRGPPR</sequence>
<dbReference type="Proteomes" id="UP000716291">
    <property type="component" value="Unassembled WGS sequence"/>
</dbReference>
<protein>
    <submittedName>
        <fullName evidence="2">Uncharacterized protein</fullName>
    </submittedName>
</protein>